<dbReference type="EMBL" id="CM037157">
    <property type="protein sequence ID" value="KAH7848328.1"/>
    <property type="molecule type" value="Genomic_DNA"/>
</dbReference>
<protein>
    <submittedName>
        <fullName evidence="1">Uncharacterized protein</fullName>
    </submittedName>
</protein>
<sequence>MFAGLIPGLNSVNAVAEDEVVPGIPAILTSLINLSNQKFMSTVEADSATLFTQSLDYFRREWSEECRCFVTFVPLIYFCIFIAIVLIALSSGEGEEEKDGGGDTEVEVAGESPETDASLQGSMGLCRNELFNANGGFILPESHDPSHSFCRICFEEKRNWQMFTNESCSHAFCYDCTAKHIEAKVQENITVICCPEIDCIAELGFEACRNIVSEDVIVQWDECLCISLIPESQKVYCPFKDCSAMLLNDTGEMIGETECPVCRRLFCAKCRAPWHTEFTCKEFERFGVEIEGREDMVAEELANGGFILPESHNPSQSFCGICFEEKQNWQMFVNENCSHAFCYDCTGKHIEAKVQDNITAIRCPEIDCKAELGFEACRNMLPEDVIARWAECLCMSQIPESHKVYCPFKDCSAMLLNDTGETIRETECVVCRRLICAKCRVPWHTEFTCDEFGRLGAEEGEGREDALVKELAKKKSWRKCLNCNIYVEKTQGCLHITCRCGYEFCYMCGSKWDISHKDCSHVRV</sequence>
<organism evidence="1 2">
    <name type="scientific">Vaccinium darrowii</name>
    <dbReference type="NCBI Taxonomy" id="229202"/>
    <lineage>
        <taxon>Eukaryota</taxon>
        <taxon>Viridiplantae</taxon>
        <taxon>Streptophyta</taxon>
        <taxon>Embryophyta</taxon>
        <taxon>Tracheophyta</taxon>
        <taxon>Spermatophyta</taxon>
        <taxon>Magnoliopsida</taxon>
        <taxon>eudicotyledons</taxon>
        <taxon>Gunneridae</taxon>
        <taxon>Pentapetalae</taxon>
        <taxon>asterids</taxon>
        <taxon>Ericales</taxon>
        <taxon>Ericaceae</taxon>
        <taxon>Vaccinioideae</taxon>
        <taxon>Vaccinieae</taxon>
        <taxon>Vaccinium</taxon>
    </lineage>
</organism>
<gene>
    <name evidence="1" type="ORF">Vadar_001365</name>
</gene>
<proteinExistence type="predicted"/>
<reference evidence="1 2" key="1">
    <citation type="journal article" date="2021" name="Hortic Res">
        <title>High-quality reference genome and annotation aids understanding of berry development for evergreen blueberry (Vaccinium darrowii).</title>
        <authorList>
            <person name="Yu J."/>
            <person name="Hulse-Kemp A.M."/>
            <person name="Babiker E."/>
            <person name="Staton M."/>
        </authorList>
    </citation>
    <scope>NUCLEOTIDE SEQUENCE [LARGE SCALE GENOMIC DNA]</scope>
    <source>
        <strain evidence="2">cv. NJ 8807/NJ 8810</strain>
        <tissue evidence="1">Young leaf</tissue>
    </source>
</reference>
<name>A0ACB7Y492_9ERIC</name>
<dbReference type="Proteomes" id="UP000828048">
    <property type="component" value="Chromosome 7"/>
</dbReference>
<comment type="caution">
    <text evidence="1">The sequence shown here is derived from an EMBL/GenBank/DDBJ whole genome shotgun (WGS) entry which is preliminary data.</text>
</comment>
<evidence type="ECO:0000313" key="2">
    <source>
        <dbReference type="Proteomes" id="UP000828048"/>
    </source>
</evidence>
<accession>A0ACB7Y492</accession>
<evidence type="ECO:0000313" key="1">
    <source>
        <dbReference type="EMBL" id="KAH7848328.1"/>
    </source>
</evidence>
<keyword evidence="2" id="KW-1185">Reference proteome</keyword>